<evidence type="ECO:0000313" key="15">
    <source>
        <dbReference type="Proteomes" id="UP000030008"/>
    </source>
</evidence>
<evidence type="ECO:0000313" key="14">
    <source>
        <dbReference type="EMBL" id="KGJ52244.1"/>
    </source>
</evidence>
<evidence type="ECO:0000256" key="7">
    <source>
        <dbReference type="ARBA" id="ARBA00022683"/>
    </source>
</evidence>
<evidence type="ECO:0000259" key="13">
    <source>
        <dbReference type="PROSITE" id="PS51099"/>
    </source>
</evidence>
<dbReference type="GO" id="GO:0090563">
    <property type="term" value="F:protein-phosphocysteine-sugar phosphotransferase activity"/>
    <property type="evidence" value="ECO:0007669"/>
    <property type="project" value="TreeGrafter"/>
</dbReference>
<evidence type="ECO:0000256" key="4">
    <source>
        <dbReference type="ARBA" id="ARBA00022553"/>
    </source>
</evidence>
<reference evidence="14 15" key="1">
    <citation type="submission" date="2014-08" db="EMBL/GenBank/DDBJ databases">
        <title>Clostridium innocuum, an unnegligible vancomycin-resistant pathogen causing extra-intestinal infections.</title>
        <authorList>
            <person name="Feng Y."/>
            <person name="Chiu C.-H."/>
        </authorList>
    </citation>
    <scope>NUCLEOTIDE SEQUENCE [LARGE SCALE GENOMIC DNA]</scope>
    <source>
        <strain evidence="14 15">AN88</strain>
    </source>
</reference>
<evidence type="ECO:0000256" key="5">
    <source>
        <dbReference type="ARBA" id="ARBA00022597"/>
    </source>
</evidence>
<dbReference type="AlphaFoldDB" id="A0A099I2P3"/>
<dbReference type="InterPro" id="IPR002178">
    <property type="entry name" value="PTS_EIIA_type-2_dom"/>
</dbReference>
<evidence type="ECO:0000256" key="11">
    <source>
        <dbReference type="ARBA" id="ARBA00030962"/>
    </source>
</evidence>
<gene>
    <name evidence="14" type="ORF">CIAN88_15630</name>
</gene>
<evidence type="ECO:0000256" key="2">
    <source>
        <dbReference type="ARBA" id="ARBA00014783"/>
    </source>
</evidence>
<dbReference type="InterPro" id="IPR050893">
    <property type="entry name" value="Sugar_PTS"/>
</dbReference>
<name>A0A099I2P3_CLOIN</name>
<evidence type="ECO:0000256" key="3">
    <source>
        <dbReference type="ARBA" id="ARBA00022448"/>
    </source>
</evidence>
<dbReference type="Pfam" id="PF00359">
    <property type="entry name" value="PTS_EIIA_2"/>
    <property type="match status" value="1"/>
</dbReference>
<dbReference type="RefSeq" id="WP_044906524.1">
    <property type="nucleotide sequence ID" value="NZ_JQIF01000076.1"/>
</dbReference>
<dbReference type="Gene3D" id="3.40.930.10">
    <property type="entry name" value="Mannitol-specific EII, Chain A"/>
    <property type="match status" value="1"/>
</dbReference>
<dbReference type="GO" id="GO:0022872">
    <property type="term" value="F:protein-N(PI)-phosphohistidine-mannitol phosphotransferase system transmembrane transporter activity"/>
    <property type="evidence" value="ECO:0007669"/>
    <property type="project" value="InterPro"/>
</dbReference>
<evidence type="ECO:0000256" key="6">
    <source>
        <dbReference type="ARBA" id="ARBA00022679"/>
    </source>
</evidence>
<keyword evidence="8" id="KW-0418">Kinase</keyword>
<feature type="domain" description="PTS EIIA type-2" evidence="12">
    <location>
        <begin position="115"/>
        <end position="253"/>
    </location>
</feature>
<dbReference type="Gene3D" id="3.40.50.2300">
    <property type="match status" value="1"/>
</dbReference>
<accession>A0A099I2P3</accession>
<keyword evidence="5" id="KW-0762">Sugar transport</keyword>
<dbReference type="Proteomes" id="UP000030008">
    <property type="component" value="Unassembled WGS sequence"/>
</dbReference>
<keyword evidence="3" id="KW-0813">Transport</keyword>
<dbReference type="PANTHER" id="PTHR30181:SF2">
    <property type="entry name" value="PTS SYSTEM MANNITOL-SPECIFIC EIICBA COMPONENT"/>
    <property type="match status" value="1"/>
</dbReference>
<keyword evidence="7" id="KW-0598">Phosphotransferase system</keyword>
<proteinExistence type="predicted"/>
<evidence type="ECO:0000259" key="12">
    <source>
        <dbReference type="PROSITE" id="PS51094"/>
    </source>
</evidence>
<evidence type="ECO:0000256" key="1">
    <source>
        <dbReference type="ARBA" id="ARBA00002434"/>
    </source>
</evidence>
<dbReference type="SUPFAM" id="SSF52794">
    <property type="entry name" value="PTS system IIB component-like"/>
    <property type="match status" value="1"/>
</dbReference>
<dbReference type="PROSITE" id="PS51099">
    <property type="entry name" value="PTS_EIIB_TYPE_2"/>
    <property type="match status" value="1"/>
</dbReference>
<dbReference type="PROSITE" id="PS51094">
    <property type="entry name" value="PTS_EIIA_TYPE_2"/>
    <property type="match status" value="1"/>
</dbReference>
<dbReference type="GO" id="GO:0009401">
    <property type="term" value="P:phosphoenolpyruvate-dependent sugar phosphotransferase system"/>
    <property type="evidence" value="ECO:0007669"/>
    <property type="project" value="UniProtKB-KW"/>
</dbReference>
<dbReference type="EMBL" id="JQIF01000076">
    <property type="protein sequence ID" value="KGJ52244.1"/>
    <property type="molecule type" value="Genomic_DNA"/>
</dbReference>
<dbReference type="InterPro" id="IPR029503">
    <property type="entry name" value="PTS_EIIB_mannitol"/>
</dbReference>
<dbReference type="InterPro" id="IPR036095">
    <property type="entry name" value="PTS_EIIB-like_sf"/>
</dbReference>
<dbReference type="InterPro" id="IPR003501">
    <property type="entry name" value="PTS_EIIB_2/3"/>
</dbReference>
<dbReference type="InterPro" id="IPR016152">
    <property type="entry name" value="PTrfase/Anion_transptr"/>
</dbReference>
<evidence type="ECO:0000256" key="9">
    <source>
        <dbReference type="ARBA" id="ARBA00029908"/>
    </source>
</evidence>
<keyword evidence="4" id="KW-0597">Phosphoprotein</keyword>
<evidence type="ECO:0000256" key="10">
    <source>
        <dbReference type="ARBA" id="ARBA00030956"/>
    </source>
</evidence>
<dbReference type="PANTHER" id="PTHR30181">
    <property type="entry name" value="MANNITOL PERMEASE IIC COMPONENT"/>
    <property type="match status" value="1"/>
</dbReference>
<comment type="function">
    <text evidence="1">The phosphoenolpyruvate-dependent sugar phosphotransferase system (sugar PTS), a major carbohydrate active transport system, catalyzes the phosphorylation of incoming sugar substrates concomitantly with their translocation across the cell membrane. The enzyme II CmtAB PTS system is involved in D-mannitol transport.</text>
</comment>
<dbReference type="CDD" id="cd00211">
    <property type="entry name" value="PTS_IIA_fru"/>
    <property type="match status" value="1"/>
</dbReference>
<protein>
    <recommendedName>
        <fullName evidence="2">Mannitol-specific phosphotransferase enzyme IIA component</fullName>
    </recommendedName>
    <alternativeName>
        <fullName evidence="10">EIIA</fullName>
    </alternativeName>
    <alternativeName>
        <fullName evidence="11">EIII</fullName>
    </alternativeName>
    <alternativeName>
        <fullName evidence="9">PTS system mannitol-specific EIIA component</fullName>
    </alternativeName>
</protein>
<dbReference type="InterPro" id="IPR013011">
    <property type="entry name" value="PTS_EIIB_2"/>
</dbReference>
<feature type="domain" description="PTS EIIB type-2" evidence="13">
    <location>
        <begin position="16"/>
        <end position="110"/>
    </location>
</feature>
<keyword evidence="6" id="KW-0808">Transferase</keyword>
<organism evidence="14 15">
    <name type="scientific">Clostridium innocuum</name>
    <dbReference type="NCBI Taxonomy" id="1522"/>
    <lineage>
        <taxon>Bacteria</taxon>
        <taxon>Bacillati</taxon>
        <taxon>Bacillota</taxon>
        <taxon>Clostridia</taxon>
        <taxon>Eubacteriales</taxon>
        <taxon>Clostridiaceae</taxon>
        <taxon>Clostridium</taxon>
    </lineage>
</organism>
<dbReference type="CDD" id="cd05567">
    <property type="entry name" value="PTS_IIB_mannitol"/>
    <property type="match status" value="1"/>
</dbReference>
<sequence length="255" mass="28316">MGLFHKHKERAALEDLHICFVCDAGMGSSAMAAGQLQKKLKAHGISCRVKNCAIDEVVPDAEILISHHNFAQRIQKQFPTVRYYSVQGFMNDEEYENIVEDIMIFRKKKEEKKNNILEKSNILLNCRADNSDEAIVAMGKLLQGAGYIDEGYIQGMLNRDHSLTTYIGNDIAIPHGEYEVKDCVKKTGIAVMIYPDGIKWADGRARIVIGIAAKNDDHMAILANIAEKLGEMEMVEKVVAGDVDTVYEILAGDAA</sequence>
<dbReference type="SUPFAM" id="SSF55804">
    <property type="entry name" value="Phoshotransferase/anion transport protein"/>
    <property type="match status" value="1"/>
</dbReference>
<evidence type="ECO:0000256" key="8">
    <source>
        <dbReference type="ARBA" id="ARBA00022777"/>
    </source>
</evidence>
<dbReference type="Pfam" id="PF02302">
    <property type="entry name" value="PTS_IIB"/>
    <property type="match status" value="1"/>
</dbReference>
<dbReference type="GO" id="GO:0016301">
    <property type="term" value="F:kinase activity"/>
    <property type="evidence" value="ECO:0007669"/>
    <property type="project" value="UniProtKB-KW"/>
</dbReference>
<dbReference type="GO" id="GO:0005886">
    <property type="term" value="C:plasma membrane"/>
    <property type="evidence" value="ECO:0007669"/>
    <property type="project" value="TreeGrafter"/>
</dbReference>
<comment type="caution">
    <text evidence="14">The sequence shown here is derived from an EMBL/GenBank/DDBJ whole genome shotgun (WGS) entry which is preliminary data.</text>
</comment>
<dbReference type="PROSITE" id="PS00372">
    <property type="entry name" value="PTS_EIIA_TYPE_2_HIS"/>
    <property type="match status" value="1"/>
</dbReference>